<organism evidence="3 4">
    <name type="scientific">Aidingimonas halophila</name>
    <dbReference type="NCBI Taxonomy" id="574349"/>
    <lineage>
        <taxon>Bacteria</taxon>
        <taxon>Pseudomonadati</taxon>
        <taxon>Pseudomonadota</taxon>
        <taxon>Gammaproteobacteria</taxon>
        <taxon>Oceanospirillales</taxon>
        <taxon>Halomonadaceae</taxon>
        <taxon>Aidingimonas</taxon>
    </lineage>
</organism>
<evidence type="ECO:0000259" key="2">
    <source>
        <dbReference type="Pfam" id="PF22725"/>
    </source>
</evidence>
<gene>
    <name evidence="3" type="ORF">SAMN05443545_105324</name>
</gene>
<dbReference type="STRING" id="574349.SAMN05443545_105324"/>
<dbReference type="EMBL" id="FNNI01000005">
    <property type="protein sequence ID" value="SDX45441.1"/>
    <property type="molecule type" value="Genomic_DNA"/>
</dbReference>
<feature type="domain" description="Gfo/Idh/MocA-like oxidoreductase N-terminal" evidence="1">
    <location>
        <begin position="12"/>
        <end position="138"/>
    </location>
</feature>
<dbReference type="PANTHER" id="PTHR43708">
    <property type="entry name" value="CONSERVED EXPRESSED OXIDOREDUCTASE (EUROFUNG)"/>
    <property type="match status" value="1"/>
</dbReference>
<reference evidence="3 4" key="1">
    <citation type="submission" date="2016-10" db="EMBL/GenBank/DDBJ databases">
        <authorList>
            <person name="de Groot N.N."/>
        </authorList>
    </citation>
    <scope>NUCLEOTIDE SEQUENCE [LARGE SCALE GENOMIC DNA]</scope>
    <source>
        <strain evidence="3 4">DSM 19219</strain>
    </source>
</reference>
<dbReference type="InterPro" id="IPR000683">
    <property type="entry name" value="Gfo/Idh/MocA-like_OxRdtase_N"/>
</dbReference>
<dbReference type="Pfam" id="PF01408">
    <property type="entry name" value="GFO_IDH_MocA"/>
    <property type="match status" value="1"/>
</dbReference>
<dbReference type="InterPro" id="IPR055170">
    <property type="entry name" value="GFO_IDH_MocA-like_dom"/>
</dbReference>
<evidence type="ECO:0000259" key="1">
    <source>
        <dbReference type="Pfam" id="PF01408"/>
    </source>
</evidence>
<dbReference type="Proteomes" id="UP000198500">
    <property type="component" value="Unassembled WGS sequence"/>
</dbReference>
<dbReference type="Pfam" id="PF22725">
    <property type="entry name" value="GFO_IDH_MocA_C3"/>
    <property type="match status" value="1"/>
</dbReference>
<protein>
    <submittedName>
        <fullName evidence="3">Predicted dehydrogenase</fullName>
    </submittedName>
</protein>
<evidence type="ECO:0000313" key="3">
    <source>
        <dbReference type="EMBL" id="SDX45441.1"/>
    </source>
</evidence>
<feature type="domain" description="GFO/IDH/MocA-like oxidoreductase" evidence="2">
    <location>
        <begin position="149"/>
        <end position="281"/>
    </location>
</feature>
<dbReference type="InterPro" id="IPR051317">
    <property type="entry name" value="Gfo/Idh/MocA_oxidoreduct"/>
</dbReference>
<proteinExistence type="predicted"/>
<sequence length="389" mass="42303">MSNEETANRRLRLGMVGGGPGAFIGGVHRIAARLDDHYELVAGAFASDPQRSQAAAAELHVPQARAYPDYRTMAERESERDDGIDVVAIVTPNHLHFDVAKCFLEAGIHVICDKPMTTSLDDARTLATLVARSGRFFGLTHNYSGYSLVRQARDMVAAGELGELRVVQVEYPQDWLATRLEDSGVKQAEWRTDPQRSGPAGCLGDIGTHAYHLARFVTGLEVDSLMADLHAFVEGRVLDDNVQMMLRFKGGARGMLWSSQVASGNENGLKLRVYGSQGGLEWYQEDPNHLIHAPLGEPPRTLTRNGPALGDAARAGVRIPPGHPEGYLEAFAQLYSDFAERIRALDAGRDADPLTLSTPGIDDGVEGMLFITRALESAEAGGVWVDFVL</sequence>
<evidence type="ECO:0000313" key="4">
    <source>
        <dbReference type="Proteomes" id="UP000198500"/>
    </source>
</evidence>
<dbReference type="PANTHER" id="PTHR43708:SF3">
    <property type="entry name" value="OXIDOREDUCTASE"/>
    <property type="match status" value="1"/>
</dbReference>
<dbReference type="Gene3D" id="3.30.360.10">
    <property type="entry name" value="Dihydrodipicolinate Reductase, domain 2"/>
    <property type="match status" value="1"/>
</dbReference>
<dbReference type="SUPFAM" id="SSF55347">
    <property type="entry name" value="Glyceraldehyde-3-phosphate dehydrogenase-like, C-terminal domain"/>
    <property type="match status" value="1"/>
</dbReference>
<name>A0A1H3BUI8_9GAMM</name>
<dbReference type="Gene3D" id="3.40.50.720">
    <property type="entry name" value="NAD(P)-binding Rossmann-like Domain"/>
    <property type="match status" value="1"/>
</dbReference>
<dbReference type="AlphaFoldDB" id="A0A1H3BUI8"/>
<accession>A0A1H3BUI8</accession>
<dbReference type="GO" id="GO:0000166">
    <property type="term" value="F:nucleotide binding"/>
    <property type="evidence" value="ECO:0007669"/>
    <property type="project" value="InterPro"/>
</dbReference>
<dbReference type="InterPro" id="IPR036291">
    <property type="entry name" value="NAD(P)-bd_dom_sf"/>
</dbReference>
<dbReference type="SUPFAM" id="SSF51735">
    <property type="entry name" value="NAD(P)-binding Rossmann-fold domains"/>
    <property type="match status" value="1"/>
</dbReference>
<dbReference type="RefSeq" id="WP_229806413.1">
    <property type="nucleotide sequence ID" value="NZ_BMXH01000003.1"/>
</dbReference>
<keyword evidence="4" id="KW-1185">Reference proteome</keyword>